<proteinExistence type="predicted"/>
<name>A0A6T9Y1N4_ALTMA</name>
<dbReference type="RefSeq" id="WP_179983604.1">
    <property type="nucleotide sequence ID" value="NZ_LR812090.1"/>
</dbReference>
<organism evidence="2 3">
    <name type="scientific">Alteromonas macleodii</name>
    <name type="common">Pseudoalteromonas macleodii</name>
    <dbReference type="NCBI Taxonomy" id="28108"/>
    <lineage>
        <taxon>Bacteria</taxon>
        <taxon>Pseudomonadati</taxon>
        <taxon>Pseudomonadota</taxon>
        <taxon>Gammaproteobacteria</taxon>
        <taxon>Alteromonadales</taxon>
        <taxon>Alteromonadaceae</taxon>
        <taxon>Alteromonas/Salinimonas group</taxon>
        <taxon>Alteromonas</taxon>
    </lineage>
</organism>
<gene>
    <name evidence="2" type="ORF">ALFOR1_31165</name>
</gene>
<accession>A0A6T9Y1N4</accession>
<feature type="transmembrane region" description="Helical" evidence="1">
    <location>
        <begin position="75"/>
        <end position="108"/>
    </location>
</feature>
<dbReference type="EMBL" id="LR812090">
    <property type="protein sequence ID" value="CAB9494204.1"/>
    <property type="molecule type" value="Genomic_DNA"/>
</dbReference>
<keyword evidence="1" id="KW-1133">Transmembrane helix</keyword>
<dbReference type="AlphaFoldDB" id="A0A6T9Y1N4"/>
<evidence type="ECO:0000313" key="2">
    <source>
        <dbReference type="EMBL" id="CAB9494204.1"/>
    </source>
</evidence>
<keyword evidence="1" id="KW-0472">Membrane</keyword>
<reference evidence="2 3" key="1">
    <citation type="submission" date="2020-06" db="EMBL/GenBank/DDBJ databases">
        <authorList>
            <person name="Duchaud E."/>
        </authorList>
    </citation>
    <scope>NUCLEOTIDE SEQUENCE [LARGE SCALE GENOMIC DNA]</scope>
    <source>
        <strain evidence="2">Alteromonas fortis</strain>
    </source>
</reference>
<protein>
    <submittedName>
        <fullName evidence="2">Uncharacterized protein</fullName>
    </submittedName>
</protein>
<sequence>MKVTQIFGLIISILAFTYYMSFAQRLDSPDAQGSVALGIGLLSVFFLALISAILLIPTSIILLRKKARERHNFNGLIWNTVLGFNTALAFFYTFIGLWSVGTFIVIWAGR</sequence>
<keyword evidence="1" id="KW-0812">Transmembrane</keyword>
<feature type="transmembrane region" description="Helical" evidence="1">
    <location>
        <begin position="35"/>
        <end position="63"/>
    </location>
</feature>
<dbReference type="Proteomes" id="UP000509458">
    <property type="component" value="Chromosome"/>
</dbReference>
<evidence type="ECO:0000256" key="1">
    <source>
        <dbReference type="SAM" id="Phobius"/>
    </source>
</evidence>
<evidence type="ECO:0000313" key="3">
    <source>
        <dbReference type="Proteomes" id="UP000509458"/>
    </source>
</evidence>